<dbReference type="EMBL" id="UZAF01018337">
    <property type="protein sequence ID" value="VDO50575.1"/>
    <property type="molecule type" value="Genomic_DNA"/>
</dbReference>
<evidence type="ECO:0000313" key="1">
    <source>
        <dbReference type="EMBL" id="VDO50575.1"/>
    </source>
</evidence>
<accession>A0A3P7ZM92</accession>
<dbReference type="Proteomes" id="UP000268014">
    <property type="component" value="Unassembled WGS sequence"/>
</dbReference>
<reference evidence="1 2" key="1">
    <citation type="submission" date="2018-11" db="EMBL/GenBank/DDBJ databases">
        <authorList>
            <consortium name="Pathogen Informatics"/>
        </authorList>
    </citation>
    <scope>NUCLEOTIDE SEQUENCE [LARGE SCALE GENOMIC DNA]</scope>
    <source>
        <strain evidence="1 2">MHpl1</strain>
    </source>
</reference>
<keyword evidence="2" id="KW-1185">Reference proteome</keyword>
<organism evidence="1 2">
    <name type="scientific">Haemonchus placei</name>
    <name type="common">Barber's pole worm</name>
    <dbReference type="NCBI Taxonomy" id="6290"/>
    <lineage>
        <taxon>Eukaryota</taxon>
        <taxon>Metazoa</taxon>
        <taxon>Ecdysozoa</taxon>
        <taxon>Nematoda</taxon>
        <taxon>Chromadorea</taxon>
        <taxon>Rhabditida</taxon>
        <taxon>Rhabditina</taxon>
        <taxon>Rhabditomorpha</taxon>
        <taxon>Strongyloidea</taxon>
        <taxon>Trichostrongylidae</taxon>
        <taxon>Haemonchus</taxon>
    </lineage>
</organism>
<protein>
    <submittedName>
        <fullName evidence="1">Uncharacterized protein</fullName>
    </submittedName>
</protein>
<dbReference type="AlphaFoldDB" id="A0A3P7ZM92"/>
<sequence>MLYSSINIHIAAFSPAQKRLLIVPFHVDVHKLQFEFLSFLEILLGSLVPKKSESISTSASRSRSTSLSFRLYTAGFPMPSLKRMSTECKIYFAFRSFLKSPRVSNYTVTFQSFPICHDCPTLASTSPSTPPPFCLHKIDLPLSYLEWVSRSCKFQYGFFKFSQKSFRISLPWNIKIELYSSIDLPLHVVHIPPVYQRLSIFSSGCTPDDEVILHFSFLKGLLGSLSKMSDLLYLASTSLSTSLPFRLHTRDFPFFSMSSGCKKFLRFFSFSKIFKISLSQNIKTYLYFSNHASIHISSFFRHHRENLQSFLLKWVSTSSKFHFAFLTRKVFQGVERFSKTVLCMI</sequence>
<name>A0A3P7ZM92_HAEPC</name>
<gene>
    <name evidence="1" type="ORF">HPLM_LOCUS13777</name>
</gene>
<evidence type="ECO:0000313" key="2">
    <source>
        <dbReference type="Proteomes" id="UP000268014"/>
    </source>
</evidence>
<proteinExistence type="predicted"/>